<dbReference type="Pfam" id="PF13581">
    <property type="entry name" value="HATPase_c_2"/>
    <property type="match status" value="1"/>
</dbReference>
<gene>
    <name evidence="3" type="ORF">RM705_14295</name>
</gene>
<evidence type="ECO:0000256" key="1">
    <source>
        <dbReference type="ARBA" id="ARBA00022527"/>
    </source>
</evidence>
<comment type="caution">
    <text evidence="3">The sequence shown here is derived from an EMBL/GenBank/DDBJ whole genome shotgun (WGS) entry which is preliminary data.</text>
</comment>
<evidence type="ECO:0000313" key="4">
    <source>
        <dbReference type="Proteomes" id="UP001183881"/>
    </source>
</evidence>
<dbReference type="EMBL" id="JAVRFA010000013">
    <property type="protein sequence ID" value="MDT0395843.1"/>
    <property type="molecule type" value="Genomic_DNA"/>
</dbReference>
<proteinExistence type="predicted"/>
<sequence length="185" mass="19565">MSSNEQSTEPSNESTHPVSYGVSYDVGYGDHPAPLPFTAPWVYELHFPCDPRGPRIVRGTLRAVLHAHGIGELTDRAELLTCELATNSVRHTKGPVIVRMQWLCPALRVSVWDASPDLPPFAPGAAMPDPAAPSGRGLPIIESLADRWGGGGSVDGPNGGPGGKTIWFELALGDGFRPPSPVLAA</sequence>
<accession>A0ABU2PUK3</accession>
<keyword evidence="3" id="KW-0067">ATP-binding</keyword>
<dbReference type="Gene3D" id="3.30.565.10">
    <property type="entry name" value="Histidine kinase-like ATPase, C-terminal domain"/>
    <property type="match status" value="1"/>
</dbReference>
<keyword evidence="1" id="KW-0723">Serine/threonine-protein kinase</keyword>
<dbReference type="RefSeq" id="WP_311644140.1">
    <property type="nucleotide sequence ID" value="NZ_JAVRFA010000013.1"/>
</dbReference>
<dbReference type="PANTHER" id="PTHR35526">
    <property type="entry name" value="ANTI-SIGMA-F FACTOR RSBW-RELATED"/>
    <property type="match status" value="1"/>
</dbReference>
<keyword evidence="4" id="KW-1185">Reference proteome</keyword>
<dbReference type="InterPro" id="IPR050267">
    <property type="entry name" value="Anti-sigma-factor_SerPK"/>
</dbReference>
<evidence type="ECO:0000259" key="2">
    <source>
        <dbReference type="Pfam" id="PF13581"/>
    </source>
</evidence>
<dbReference type="InterPro" id="IPR003594">
    <property type="entry name" value="HATPase_dom"/>
</dbReference>
<organism evidence="3 4">
    <name type="scientific">Streptomyces edwardsiae</name>
    <dbReference type="NCBI Taxonomy" id="3075527"/>
    <lineage>
        <taxon>Bacteria</taxon>
        <taxon>Bacillati</taxon>
        <taxon>Actinomycetota</taxon>
        <taxon>Actinomycetes</taxon>
        <taxon>Kitasatosporales</taxon>
        <taxon>Streptomycetaceae</taxon>
        <taxon>Streptomyces</taxon>
    </lineage>
</organism>
<keyword evidence="1" id="KW-0418">Kinase</keyword>
<name>A0ABU2PUK3_9ACTN</name>
<protein>
    <submittedName>
        <fullName evidence="3">ATP-binding protein</fullName>
    </submittedName>
</protein>
<dbReference type="PANTHER" id="PTHR35526:SF3">
    <property type="entry name" value="ANTI-SIGMA-F FACTOR RSBW"/>
    <property type="match status" value="1"/>
</dbReference>
<dbReference type="GO" id="GO:0005524">
    <property type="term" value="F:ATP binding"/>
    <property type="evidence" value="ECO:0007669"/>
    <property type="project" value="UniProtKB-KW"/>
</dbReference>
<keyword evidence="1" id="KW-0808">Transferase</keyword>
<dbReference type="Proteomes" id="UP001183881">
    <property type="component" value="Unassembled WGS sequence"/>
</dbReference>
<evidence type="ECO:0000313" key="3">
    <source>
        <dbReference type="EMBL" id="MDT0395843.1"/>
    </source>
</evidence>
<feature type="domain" description="Histidine kinase/HSP90-like ATPase" evidence="2">
    <location>
        <begin position="50"/>
        <end position="148"/>
    </location>
</feature>
<dbReference type="SUPFAM" id="SSF55874">
    <property type="entry name" value="ATPase domain of HSP90 chaperone/DNA topoisomerase II/histidine kinase"/>
    <property type="match status" value="1"/>
</dbReference>
<reference evidence="4" key="1">
    <citation type="submission" date="2023-07" db="EMBL/GenBank/DDBJ databases">
        <title>30 novel species of actinomycetes from the DSMZ collection.</title>
        <authorList>
            <person name="Nouioui I."/>
        </authorList>
    </citation>
    <scope>NUCLEOTIDE SEQUENCE [LARGE SCALE GENOMIC DNA]</scope>
    <source>
        <strain evidence="4">DSM 41636</strain>
    </source>
</reference>
<dbReference type="CDD" id="cd16936">
    <property type="entry name" value="HATPase_RsbW-like"/>
    <property type="match status" value="1"/>
</dbReference>
<dbReference type="InterPro" id="IPR036890">
    <property type="entry name" value="HATPase_C_sf"/>
</dbReference>
<keyword evidence="3" id="KW-0547">Nucleotide-binding</keyword>